<dbReference type="Gene3D" id="3.20.20.140">
    <property type="entry name" value="Metal-dependent hydrolases"/>
    <property type="match status" value="1"/>
</dbReference>
<dbReference type="Pfam" id="PF01979">
    <property type="entry name" value="Amidohydro_1"/>
    <property type="match status" value="1"/>
</dbReference>
<evidence type="ECO:0000256" key="2">
    <source>
        <dbReference type="ARBA" id="ARBA00006745"/>
    </source>
</evidence>
<comment type="function">
    <text evidence="8">Catalyzes the hydrolytic deamination of guanine, producing xanthine and ammonia.</text>
</comment>
<comment type="caution">
    <text evidence="11">The sequence shown here is derived from an EMBL/GenBank/DDBJ whole genome shotgun (WGS) entry which is preliminary data.</text>
</comment>
<evidence type="ECO:0000259" key="10">
    <source>
        <dbReference type="Pfam" id="PF22039"/>
    </source>
</evidence>
<dbReference type="RefSeq" id="WP_226936866.1">
    <property type="nucleotide sequence ID" value="NZ_JACDXX010000015.1"/>
</dbReference>
<evidence type="ECO:0000313" key="12">
    <source>
        <dbReference type="Proteomes" id="UP001198571"/>
    </source>
</evidence>
<dbReference type="InterPro" id="IPR011059">
    <property type="entry name" value="Metal-dep_hydrolase_composite"/>
</dbReference>
<dbReference type="InterPro" id="IPR032466">
    <property type="entry name" value="Metal_Hydrolase"/>
</dbReference>
<comment type="similarity">
    <text evidence="2 8">Belongs to the metallo-dependent hydrolases superfamily. ATZ/TRZ family.</text>
</comment>
<comment type="cofactor">
    <cofactor evidence="8">
        <name>Zn(2+)</name>
        <dbReference type="ChEBI" id="CHEBI:29105"/>
    </cofactor>
    <text evidence="8">Binds 1 zinc ion per subunit.</text>
</comment>
<evidence type="ECO:0000313" key="11">
    <source>
        <dbReference type="EMBL" id="MCB5411345.1"/>
    </source>
</evidence>
<dbReference type="PANTHER" id="PTHR11271">
    <property type="entry name" value="GUANINE DEAMINASE"/>
    <property type="match status" value="1"/>
</dbReference>
<dbReference type="InterPro" id="IPR006680">
    <property type="entry name" value="Amidohydro-rel"/>
</dbReference>
<dbReference type="InterPro" id="IPR054418">
    <property type="entry name" value="MQNX/HUTI_composite_N"/>
</dbReference>
<dbReference type="Pfam" id="PF22039">
    <property type="entry name" value="HUTI_composite_bact"/>
    <property type="match status" value="1"/>
</dbReference>
<feature type="domain" description="Amidohydrolase-related" evidence="9">
    <location>
        <begin position="65"/>
        <end position="422"/>
    </location>
</feature>
<keyword evidence="6 8" id="KW-0862">Zinc</keyword>
<comment type="pathway">
    <text evidence="1 8">Purine metabolism; guanine degradation; xanthine from guanine: step 1/1.</text>
</comment>
<comment type="catalytic activity">
    <reaction evidence="8">
        <text>guanine + H2O + H(+) = xanthine + NH4(+)</text>
        <dbReference type="Rhea" id="RHEA:14665"/>
        <dbReference type="ChEBI" id="CHEBI:15377"/>
        <dbReference type="ChEBI" id="CHEBI:15378"/>
        <dbReference type="ChEBI" id="CHEBI:16235"/>
        <dbReference type="ChEBI" id="CHEBI:17712"/>
        <dbReference type="ChEBI" id="CHEBI:28938"/>
        <dbReference type="EC" id="3.5.4.3"/>
    </reaction>
</comment>
<dbReference type="PANTHER" id="PTHR11271:SF6">
    <property type="entry name" value="GUANINE DEAMINASE"/>
    <property type="match status" value="1"/>
</dbReference>
<dbReference type="SUPFAM" id="SSF51338">
    <property type="entry name" value="Composite domain of metallo-dependent hydrolases"/>
    <property type="match status" value="1"/>
</dbReference>
<organism evidence="11 12">
    <name type="scientific">Pseudogemmobacter faecipullorum</name>
    <dbReference type="NCBI Taxonomy" id="2755041"/>
    <lineage>
        <taxon>Bacteria</taxon>
        <taxon>Pseudomonadati</taxon>
        <taxon>Pseudomonadota</taxon>
        <taxon>Alphaproteobacteria</taxon>
        <taxon>Rhodobacterales</taxon>
        <taxon>Paracoccaceae</taxon>
        <taxon>Pseudogemmobacter</taxon>
    </lineage>
</organism>
<name>A0ABS8CQ83_9RHOB</name>
<keyword evidence="4 8" id="KW-0479">Metal-binding</keyword>
<evidence type="ECO:0000256" key="4">
    <source>
        <dbReference type="ARBA" id="ARBA00022723"/>
    </source>
</evidence>
<evidence type="ECO:0000256" key="8">
    <source>
        <dbReference type="RuleBase" id="RU366009"/>
    </source>
</evidence>
<feature type="domain" description="Aminodeoxyfutalosine deaminase/Imidazolonepropionase-like composite" evidence="10">
    <location>
        <begin position="30"/>
        <end position="55"/>
    </location>
</feature>
<dbReference type="EMBL" id="JACDXX010000015">
    <property type="protein sequence ID" value="MCB5411345.1"/>
    <property type="molecule type" value="Genomic_DNA"/>
</dbReference>
<keyword evidence="5 8" id="KW-0378">Hydrolase</keyword>
<dbReference type="Gene3D" id="2.30.40.10">
    <property type="entry name" value="Urease, subunit C, domain 1"/>
    <property type="match status" value="1"/>
</dbReference>
<evidence type="ECO:0000256" key="1">
    <source>
        <dbReference type="ARBA" id="ARBA00004984"/>
    </source>
</evidence>
<evidence type="ECO:0000256" key="7">
    <source>
        <dbReference type="NCBIfam" id="TIGR02967"/>
    </source>
</evidence>
<dbReference type="InterPro" id="IPR014311">
    <property type="entry name" value="Guanine_deaminase"/>
</dbReference>
<evidence type="ECO:0000256" key="6">
    <source>
        <dbReference type="ARBA" id="ARBA00022833"/>
    </source>
</evidence>
<dbReference type="NCBIfam" id="TIGR02967">
    <property type="entry name" value="guan_deamin"/>
    <property type="match status" value="1"/>
</dbReference>
<sequence length="426" mass="46574">MADLLLGQLLYFTADPFREGVSAAQHISEGALLIEGGKIIALGEAAALRPAHPGAKLHDYGRDLISAGFIDAHVHYPQTAIIASWGKRLIDWLNDYTFPEEMRFADPAYAAGISSRYLDLALAHGTTSLCSYATIHPGSVDALFTEAQKRNMRVWTGKTCMDRNAPEGLRDTAQSAYDDSKALLEKWHGTDRLSYVITPRFSPTSTPEQLAALGQLWKEHPDCLMQTHLSEQTDEIAWVKELFPQSRDYLDTYEAQGLLREGAVYGHAIWLTEREKDRLREAGASLVHCPTSNTFIGSGLFDMGLARSLRVGLATDTGGGSSFSMLHTMAAAYEIGQLRGEALHPAQLWWLATQGSARALHAEDKIGNLAPGMEADLVVVDLASTPAIAQASARAETIWQALFPTIMMGDDRAIRTTWIAGKPNHA</sequence>
<evidence type="ECO:0000256" key="5">
    <source>
        <dbReference type="ARBA" id="ARBA00022801"/>
    </source>
</evidence>
<evidence type="ECO:0000256" key="3">
    <source>
        <dbReference type="ARBA" id="ARBA00012781"/>
    </source>
</evidence>
<evidence type="ECO:0000259" key="9">
    <source>
        <dbReference type="Pfam" id="PF01979"/>
    </source>
</evidence>
<dbReference type="GO" id="GO:0008892">
    <property type="term" value="F:guanine deaminase activity"/>
    <property type="evidence" value="ECO:0007669"/>
    <property type="project" value="UniProtKB-EC"/>
</dbReference>
<dbReference type="NCBIfam" id="NF006679">
    <property type="entry name" value="PRK09228.1"/>
    <property type="match status" value="1"/>
</dbReference>
<dbReference type="CDD" id="cd01303">
    <property type="entry name" value="GDEase"/>
    <property type="match status" value="1"/>
</dbReference>
<gene>
    <name evidence="11" type="primary">guaD</name>
    <name evidence="11" type="ORF">H0485_15240</name>
</gene>
<keyword evidence="12" id="KW-1185">Reference proteome</keyword>
<dbReference type="Proteomes" id="UP001198571">
    <property type="component" value="Unassembled WGS sequence"/>
</dbReference>
<dbReference type="InterPro" id="IPR051607">
    <property type="entry name" value="Metallo-dep_hydrolases"/>
</dbReference>
<reference evidence="11 12" key="1">
    <citation type="submission" date="2020-07" db="EMBL/GenBank/DDBJ databases">
        <title>Pseudogemmobacter sp. nov., isolated from poultry manure in Taiwan.</title>
        <authorList>
            <person name="Lin S.-Y."/>
            <person name="Tang Y.-S."/>
            <person name="Young C.-C."/>
        </authorList>
    </citation>
    <scope>NUCLEOTIDE SEQUENCE [LARGE SCALE GENOMIC DNA]</scope>
    <source>
        <strain evidence="11 12">CC-YST710</strain>
    </source>
</reference>
<proteinExistence type="inferred from homology"/>
<accession>A0ABS8CQ83</accession>
<dbReference type="EC" id="3.5.4.3" evidence="3 7"/>
<dbReference type="SUPFAM" id="SSF51556">
    <property type="entry name" value="Metallo-dependent hydrolases"/>
    <property type="match status" value="1"/>
</dbReference>
<protein>
    <recommendedName>
        <fullName evidence="3 7">Guanine deaminase</fullName>
        <shortName evidence="8">Guanase</shortName>
        <ecNumber evidence="3 7">3.5.4.3</ecNumber>
    </recommendedName>
    <alternativeName>
        <fullName evidence="8">Guanine aminohydrolase</fullName>
    </alternativeName>
</protein>